<evidence type="ECO:0000259" key="6">
    <source>
        <dbReference type="Pfam" id="PF03016"/>
    </source>
</evidence>
<evidence type="ECO:0000256" key="3">
    <source>
        <dbReference type="ARBA" id="ARBA00022676"/>
    </source>
</evidence>
<keyword evidence="4" id="KW-0812">Transmembrane</keyword>
<dbReference type="PANTHER" id="PTHR11062:SF249">
    <property type="entry name" value="OS08G0438600 PROTEIN"/>
    <property type="match status" value="1"/>
</dbReference>
<keyword evidence="5" id="KW-0333">Golgi apparatus</keyword>
<evidence type="ECO:0000256" key="5">
    <source>
        <dbReference type="ARBA" id="ARBA00023034"/>
    </source>
</evidence>
<dbReference type="EnsemblPlants" id="Kaladp0674s0162.1.v1.1">
    <property type="protein sequence ID" value="Kaladp0674s0162.1.v1.1"/>
    <property type="gene ID" value="Kaladp0674s0162.v1.1"/>
</dbReference>
<reference evidence="7" key="1">
    <citation type="submission" date="2021-01" db="UniProtKB">
        <authorList>
            <consortium name="EnsemblPlants"/>
        </authorList>
    </citation>
    <scope>IDENTIFICATION</scope>
</reference>
<dbReference type="Proteomes" id="UP000594263">
    <property type="component" value="Unplaced"/>
</dbReference>
<keyword evidence="3" id="KW-0328">Glycosyltransferase</keyword>
<proteinExistence type="inferred from homology"/>
<dbReference type="GO" id="GO:0000139">
    <property type="term" value="C:Golgi membrane"/>
    <property type="evidence" value="ECO:0007669"/>
    <property type="project" value="UniProtKB-SubCell"/>
</dbReference>
<dbReference type="PANTHER" id="PTHR11062">
    <property type="entry name" value="EXOSTOSIN HEPARAN SULFATE GLYCOSYLTRANSFERASE -RELATED"/>
    <property type="match status" value="1"/>
</dbReference>
<dbReference type="InterPro" id="IPR004263">
    <property type="entry name" value="Exostosin"/>
</dbReference>
<evidence type="ECO:0000256" key="1">
    <source>
        <dbReference type="ARBA" id="ARBA00004323"/>
    </source>
</evidence>
<evidence type="ECO:0000313" key="7">
    <source>
        <dbReference type="EnsemblPlants" id="Kaladp0674s0162.1.v1.1"/>
    </source>
</evidence>
<keyword evidence="3" id="KW-0808">Transferase</keyword>
<sequence>MLAKRRLTFKLMFCLASAPMFILLVPSLLHLKPNPLIHKPAFHQTTSASLRLRSEKITLPLRPAGSGDAPNVPLNRCDPDQALLKVFMYDLPPEFHFGLLHWKGGPNQTWPDVTDPNRIPSYSGGLNIQHSVEYWLTLDLLSSAAPHASRPCTATRVANAGEADVVFVPFFSSMSYNKCHKFRARGEQVCADKLLQRRLVAFLEGRDEWRRRNGGDHLIAAHHPNSMSEARARLSSAMFVLADFGRYPAEIANIDKDVIAPYKHFVESTPAAESAPFDKRPTLLYFQGKINRKEGGAIRLQLYHMLKDEPDVHFKFGTARGKGGRLAAQGMASSKFCLSVAGDTPSSNRLFDAIASHCVPVIVSDEIKLPFEDQLNYAEFSLRVGAGDALKEGHILNLLRRIKRDEWTRMWERLKRVGRYFVYEFPSRRGDAVEMIWREVRLRASSSSRGISKSYWYASS</sequence>
<dbReference type="Pfam" id="PF03016">
    <property type="entry name" value="Exostosin_GT47"/>
    <property type="match status" value="1"/>
</dbReference>
<protein>
    <recommendedName>
        <fullName evidence="6">Exostosin GT47 domain-containing protein</fullName>
    </recommendedName>
</protein>
<evidence type="ECO:0000256" key="4">
    <source>
        <dbReference type="ARBA" id="ARBA00022968"/>
    </source>
</evidence>
<dbReference type="InterPro" id="IPR040911">
    <property type="entry name" value="Exostosin_GT47"/>
</dbReference>
<keyword evidence="8" id="KW-1185">Reference proteome</keyword>
<evidence type="ECO:0000256" key="2">
    <source>
        <dbReference type="ARBA" id="ARBA00010271"/>
    </source>
</evidence>
<dbReference type="GO" id="GO:0016757">
    <property type="term" value="F:glycosyltransferase activity"/>
    <property type="evidence" value="ECO:0007669"/>
    <property type="project" value="UniProtKB-KW"/>
</dbReference>
<accession>A0A7N0VE48</accession>
<dbReference type="Gramene" id="Kaladp0674s0162.1.v1.1">
    <property type="protein sequence ID" value="Kaladp0674s0162.1.v1.1"/>
    <property type="gene ID" value="Kaladp0674s0162.v1.1"/>
</dbReference>
<comment type="subcellular location">
    <subcellularLocation>
        <location evidence="1">Golgi apparatus membrane</location>
        <topology evidence="1">Single-pass type II membrane protein</topology>
    </subcellularLocation>
</comment>
<name>A0A7N0VE48_KALFE</name>
<keyword evidence="4" id="KW-0735">Signal-anchor</keyword>
<feature type="domain" description="Exostosin GT47" evidence="6">
    <location>
        <begin position="83"/>
        <end position="397"/>
    </location>
</feature>
<evidence type="ECO:0000313" key="8">
    <source>
        <dbReference type="Proteomes" id="UP000594263"/>
    </source>
</evidence>
<organism evidence="7 8">
    <name type="scientific">Kalanchoe fedtschenkoi</name>
    <name type="common">Lavender scallops</name>
    <name type="synonym">South American air plant</name>
    <dbReference type="NCBI Taxonomy" id="63787"/>
    <lineage>
        <taxon>Eukaryota</taxon>
        <taxon>Viridiplantae</taxon>
        <taxon>Streptophyta</taxon>
        <taxon>Embryophyta</taxon>
        <taxon>Tracheophyta</taxon>
        <taxon>Spermatophyta</taxon>
        <taxon>Magnoliopsida</taxon>
        <taxon>eudicotyledons</taxon>
        <taxon>Gunneridae</taxon>
        <taxon>Pentapetalae</taxon>
        <taxon>Saxifragales</taxon>
        <taxon>Crassulaceae</taxon>
        <taxon>Kalanchoe</taxon>
    </lineage>
</organism>
<comment type="similarity">
    <text evidence="2">Belongs to the glycosyltransferase 47 family.</text>
</comment>
<dbReference type="AlphaFoldDB" id="A0A7N0VE48"/>